<evidence type="ECO:0000313" key="3">
    <source>
        <dbReference type="Proteomes" id="UP000230069"/>
    </source>
</evidence>
<comment type="similarity">
    <text evidence="1">Belongs to the UDP-glycosyltransferase family.</text>
</comment>
<dbReference type="GO" id="GO:0080043">
    <property type="term" value="F:quercetin 3-O-glucosyltransferase activity"/>
    <property type="evidence" value="ECO:0007669"/>
    <property type="project" value="TreeGrafter"/>
</dbReference>
<dbReference type="SUPFAM" id="SSF53756">
    <property type="entry name" value="UDP-Glycosyltransferase/glycogen phosphorylase"/>
    <property type="match status" value="1"/>
</dbReference>
<protein>
    <submittedName>
        <fullName evidence="2">Uncharacterized protein</fullName>
    </submittedName>
</protein>
<keyword evidence="3" id="KW-1185">Reference proteome</keyword>
<dbReference type="InParanoid" id="A0A2G5DAW7"/>
<proteinExistence type="inferred from homology"/>
<dbReference type="GO" id="GO:0080044">
    <property type="term" value="F:quercetin 7-O-glucosyltransferase activity"/>
    <property type="evidence" value="ECO:0007669"/>
    <property type="project" value="TreeGrafter"/>
</dbReference>
<dbReference type="EMBL" id="KZ305042">
    <property type="protein sequence ID" value="PIA40357.1"/>
    <property type="molecule type" value="Genomic_DNA"/>
</dbReference>
<dbReference type="STRING" id="218851.A0A2G5DAW7"/>
<dbReference type="PANTHER" id="PTHR11926">
    <property type="entry name" value="GLUCOSYL/GLUCURONOSYL TRANSFERASES"/>
    <property type="match status" value="1"/>
</dbReference>
<organism evidence="2 3">
    <name type="scientific">Aquilegia coerulea</name>
    <name type="common">Rocky mountain columbine</name>
    <dbReference type="NCBI Taxonomy" id="218851"/>
    <lineage>
        <taxon>Eukaryota</taxon>
        <taxon>Viridiplantae</taxon>
        <taxon>Streptophyta</taxon>
        <taxon>Embryophyta</taxon>
        <taxon>Tracheophyta</taxon>
        <taxon>Spermatophyta</taxon>
        <taxon>Magnoliopsida</taxon>
        <taxon>Ranunculales</taxon>
        <taxon>Ranunculaceae</taxon>
        <taxon>Thalictroideae</taxon>
        <taxon>Aquilegia</taxon>
    </lineage>
</organism>
<dbReference type="AlphaFoldDB" id="A0A2G5DAW7"/>
<dbReference type="PANTHER" id="PTHR11926:SF774">
    <property type="entry name" value="UDP-GLYCOSYLTRANSFERASE 85A1-RELATED"/>
    <property type="match status" value="1"/>
</dbReference>
<sequence length="74" mass="8226">MSGWCPQELVLCHSSIGDGVEGLVRELMEGEKAKELKKKATEWKESAEESIKPGGSSYKILDRIVEVLIVKTIH</sequence>
<evidence type="ECO:0000256" key="1">
    <source>
        <dbReference type="ARBA" id="ARBA00009995"/>
    </source>
</evidence>
<reference evidence="2 3" key="1">
    <citation type="submission" date="2017-09" db="EMBL/GenBank/DDBJ databases">
        <title>WGS assembly of Aquilegia coerulea Goldsmith.</title>
        <authorList>
            <person name="Hodges S."/>
            <person name="Kramer E."/>
            <person name="Nordborg M."/>
            <person name="Tomkins J."/>
            <person name="Borevitz J."/>
            <person name="Derieg N."/>
            <person name="Yan J."/>
            <person name="Mihaltcheva S."/>
            <person name="Hayes R.D."/>
            <person name="Rokhsar D."/>
        </authorList>
    </citation>
    <scope>NUCLEOTIDE SEQUENCE [LARGE SCALE GENOMIC DNA]</scope>
    <source>
        <strain evidence="3">cv. Goldsmith</strain>
    </source>
</reference>
<dbReference type="Proteomes" id="UP000230069">
    <property type="component" value="Unassembled WGS sequence"/>
</dbReference>
<name>A0A2G5DAW7_AQUCA</name>
<evidence type="ECO:0000313" key="2">
    <source>
        <dbReference type="EMBL" id="PIA40357.1"/>
    </source>
</evidence>
<gene>
    <name evidence="2" type="ORF">AQUCO_02500209v1</name>
</gene>
<accession>A0A2G5DAW7</accession>
<dbReference type="Gene3D" id="3.40.50.2000">
    <property type="entry name" value="Glycogen Phosphorylase B"/>
    <property type="match status" value="2"/>
</dbReference>